<dbReference type="AlphaFoldDB" id="Q0UC87"/>
<feature type="region of interest" description="Disordered" evidence="1">
    <location>
        <begin position="1"/>
        <end position="30"/>
    </location>
</feature>
<dbReference type="InParanoid" id="Q0UC87"/>
<evidence type="ECO:0000256" key="1">
    <source>
        <dbReference type="SAM" id="MobiDB-lite"/>
    </source>
</evidence>
<gene>
    <name evidence="2" type="ORF">SNOG_10627</name>
</gene>
<dbReference type="Proteomes" id="UP000001055">
    <property type="component" value="Unassembled WGS sequence"/>
</dbReference>
<dbReference type="KEGG" id="pno:SNOG_10627"/>
<proteinExistence type="predicted"/>
<organism evidence="2 3">
    <name type="scientific">Phaeosphaeria nodorum (strain SN15 / ATCC MYA-4574 / FGSC 10173)</name>
    <name type="common">Glume blotch fungus</name>
    <name type="synonym">Parastagonospora nodorum</name>
    <dbReference type="NCBI Taxonomy" id="321614"/>
    <lineage>
        <taxon>Eukaryota</taxon>
        <taxon>Fungi</taxon>
        <taxon>Dikarya</taxon>
        <taxon>Ascomycota</taxon>
        <taxon>Pezizomycotina</taxon>
        <taxon>Dothideomycetes</taxon>
        <taxon>Pleosporomycetidae</taxon>
        <taxon>Pleosporales</taxon>
        <taxon>Pleosporineae</taxon>
        <taxon>Phaeosphaeriaceae</taxon>
        <taxon>Parastagonospora</taxon>
    </lineage>
</organism>
<accession>Q0UC87</accession>
<reference evidence="3" key="1">
    <citation type="journal article" date="2007" name="Plant Cell">
        <title>Dothideomycete-plant interactions illuminated by genome sequencing and EST analysis of the wheat pathogen Stagonospora nodorum.</title>
        <authorList>
            <person name="Hane J.K."/>
            <person name="Lowe R.G."/>
            <person name="Solomon P.S."/>
            <person name="Tan K.C."/>
            <person name="Schoch C.L."/>
            <person name="Spatafora J.W."/>
            <person name="Crous P.W."/>
            <person name="Kodira C."/>
            <person name="Birren B.W."/>
            <person name="Galagan J.E."/>
            <person name="Torriani S.F."/>
            <person name="McDonald B.A."/>
            <person name="Oliver R.P."/>
        </authorList>
    </citation>
    <scope>NUCLEOTIDE SEQUENCE [LARGE SCALE GENOMIC DNA]</scope>
    <source>
        <strain evidence="3">SN15 / ATCC MYA-4574 / FGSC 10173</strain>
    </source>
</reference>
<dbReference type="RefSeq" id="XP_001800891.1">
    <property type="nucleotide sequence ID" value="XM_001800839.1"/>
</dbReference>
<name>Q0UC87_PHANO</name>
<protein>
    <submittedName>
        <fullName evidence="2">Uncharacterized protein</fullName>
    </submittedName>
</protein>
<sequence length="87" mass="9493">MGVGSADQAEDRIAEGDLTKFSPNVVKPSTRERLEQWGLSTASEGELSNSAAAIGAMAGGPCQLCYVYEKLSHNERREEVRRSLHEL</sequence>
<dbReference type="GeneID" id="5977798"/>
<feature type="compositionally biased region" description="Basic and acidic residues" evidence="1">
    <location>
        <begin position="9"/>
        <end position="18"/>
    </location>
</feature>
<dbReference type="EMBL" id="CH445341">
    <property type="protein sequence ID" value="EAT82021.1"/>
    <property type="molecule type" value="Genomic_DNA"/>
</dbReference>
<evidence type="ECO:0000313" key="2">
    <source>
        <dbReference type="EMBL" id="EAT82021.1"/>
    </source>
</evidence>
<evidence type="ECO:0000313" key="3">
    <source>
        <dbReference type="Proteomes" id="UP000001055"/>
    </source>
</evidence>